<evidence type="ECO:0000313" key="1">
    <source>
        <dbReference type="EMBL" id="EFK59840.1"/>
    </source>
</evidence>
<dbReference type="HOGENOM" id="CLU_3296711_0_0_10"/>
<dbReference type="STRING" id="525373.HMPREF0766_10757"/>
<evidence type="ECO:0000313" key="2">
    <source>
        <dbReference type="Proteomes" id="UP000006258"/>
    </source>
</evidence>
<protein>
    <submittedName>
        <fullName evidence="1">Uncharacterized protein</fullName>
    </submittedName>
</protein>
<keyword evidence="2" id="KW-1185">Reference proteome</keyword>
<gene>
    <name evidence="1" type="ORF">HMPREF0766_10757</name>
</gene>
<organism evidence="1 2">
    <name type="scientific">Sphingobacterium spiritivorum ATCC 33861</name>
    <dbReference type="NCBI Taxonomy" id="525373"/>
    <lineage>
        <taxon>Bacteria</taxon>
        <taxon>Pseudomonadati</taxon>
        <taxon>Bacteroidota</taxon>
        <taxon>Sphingobacteriia</taxon>
        <taxon>Sphingobacteriales</taxon>
        <taxon>Sphingobacteriaceae</taxon>
        <taxon>Sphingobacterium</taxon>
    </lineage>
</organism>
<comment type="caution">
    <text evidence="1">The sequence shown here is derived from an EMBL/GenBank/DDBJ whole genome shotgun (WGS) entry which is preliminary data.</text>
</comment>
<name>D7VID8_SPHSI</name>
<dbReference type="Proteomes" id="UP000006258">
    <property type="component" value="Unassembled WGS sequence"/>
</dbReference>
<reference evidence="1" key="1">
    <citation type="submission" date="2010-07" db="EMBL/GenBank/DDBJ databases">
        <authorList>
            <person name="Muzny D."/>
            <person name="Qin X."/>
            <person name="Buhay C."/>
            <person name="Dugan-Rocha S."/>
            <person name="Ding Y."/>
            <person name="Chen G."/>
            <person name="Hawes A."/>
            <person name="Holder M."/>
            <person name="Jhangiani S."/>
            <person name="Johnson A."/>
            <person name="Khan Z."/>
            <person name="Li Z."/>
            <person name="Liu W."/>
            <person name="Liu X."/>
            <person name="Perez L."/>
            <person name="Shen H."/>
            <person name="Wang Q."/>
            <person name="Watt J."/>
            <person name="Xi L."/>
            <person name="Xin Y."/>
            <person name="Zhou J."/>
            <person name="Deng J."/>
            <person name="Jiang H."/>
            <person name="Liu Y."/>
            <person name="Qu J."/>
            <person name="Song X.-Z."/>
            <person name="Zhang L."/>
            <person name="Villasana D."/>
            <person name="Johnson A."/>
            <person name="Liu J."/>
            <person name="Liyanage D."/>
            <person name="Lorensuhewa L."/>
            <person name="Robinson T."/>
            <person name="Song A."/>
            <person name="Song B.-B."/>
            <person name="Dinh H."/>
            <person name="Thornton R."/>
            <person name="Coyle M."/>
            <person name="Francisco L."/>
            <person name="Jackson L."/>
            <person name="Javaid M."/>
            <person name="Korchina V."/>
            <person name="Kovar C."/>
            <person name="Mata R."/>
            <person name="Mathew T."/>
            <person name="Ngo R."/>
            <person name="Nguyen L."/>
            <person name="Nguyen N."/>
            <person name="Okwuonu G."/>
            <person name="Ongeri F."/>
            <person name="Pham C."/>
            <person name="Simmons D."/>
            <person name="Wilczek-Boney K."/>
            <person name="Hale W."/>
            <person name="Jakkamsetti A."/>
            <person name="Pham P."/>
            <person name="Ruth R."/>
            <person name="San Lucas F."/>
            <person name="Warren J."/>
            <person name="Zhang J."/>
            <person name="Zhao Z."/>
            <person name="Zhou C."/>
            <person name="Zhu D."/>
            <person name="Lee S."/>
            <person name="Bess C."/>
            <person name="Blankenburg K."/>
            <person name="Forbes L."/>
            <person name="Fu Q."/>
            <person name="Gubbala S."/>
            <person name="Hirani K."/>
            <person name="Jayaseelan J.C."/>
            <person name="Lara F."/>
            <person name="Munidasa M."/>
            <person name="Palculict T."/>
            <person name="Patil S."/>
            <person name="Pu L.-L."/>
            <person name="Saada N."/>
            <person name="Tang L."/>
            <person name="Weissenberger G."/>
            <person name="Zhu Y."/>
            <person name="Hemphill L."/>
            <person name="Shang Y."/>
            <person name="Youmans B."/>
            <person name="Ayvaz T."/>
            <person name="Ross M."/>
            <person name="Santibanez J."/>
            <person name="Aqrawi P."/>
            <person name="Gross S."/>
            <person name="Joshi V."/>
            <person name="Fowler G."/>
            <person name="Nazareth L."/>
            <person name="Reid J."/>
            <person name="Worley K."/>
            <person name="Petrosino J."/>
            <person name="Highlander S."/>
            <person name="Gibbs R."/>
        </authorList>
    </citation>
    <scope>NUCLEOTIDE SEQUENCE [LARGE SCALE GENOMIC DNA]</scope>
    <source>
        <strain evidence="1">ATCC 33861</strain>
    </source>
</reference>
<dbReference type="AlphaFoldDB" id="D7VID8"/>
<dbReference type="EMBL" id="ACHA02000002">
    <property type="protein sequence ID" value="EFK59840.1"/>
    <property type="molecule type" value="Genomic_DNA"/>
</dbReference>
<proteinExistence type="predicted"/>
<sequence length="40" mass="5036">MSPFQIDLIFNFFSFFCYNCNMLKWHKTTIKAFYHNENFF</sequence>
<accession>D7VID8</accession>